<evidence type="ECO:0000313" key="4">
    <source>
        <dbReference type="Proteomes" id="UP001139488"/>
    </source>
</evidence>
<evidence type="ECO:0000313" key="3">
    <source>
        <dbReference type="EMBL" id="MCJ2377989.1"/>
    </source>
</evidence>
<dbReference type="Pfam" id="PF16537">
    <property type="entry name" value="T2SSB"/>
    <property type="match status" value="1"/>
</dbReference>
<name>A0A9X1WCY5_9VIBR</name>
<sequence>MSRNGLSLGFSVCAVTIPSVVVIGYLLLQPVSQLQPRQDRVVASESSQVEVVKVEVAKRVDEQEAKSYDVQFVILNYPNFSKLKALPQPEVNRDQQSLIAEVSSSMGENLSLRTDAQSEPPFSLEELDLSELSPRVAQQVKTALNHRQYNENSEAALQQQIQLEKNEQRYQGRLPALNLQTHMYSNDTQRRWVKINGIEFKEGEALNNLVELILIEPRSVTIRFDNELIKIPALYEWNG</sequence>
<dbReference type="AlphaFoldDB" id="A0A9X1WCY5"/>
<dbReference type="GO" id="GO:0015627">
    <property type="term" value="C:type II protein secretion system complex"/>
    <property type="evidence" value="ECO:0007669"/>
    <property type="project" value="InterPro"/>
</dbReference>
<evidence type="ECO:0000259" key="2">
    <source>
        <dbReference type="Pfam" id="PF16537"/>
    </source>
</evidence>
<evidence type="ECO:0000256" key="1">
    <source>
        <dbReference type="SAM" id="Phobius"/>
    </source>
</evidence>
<keyword evidence="4" id="KW-1185">Reference proteome</keyword>
<keyword evidence="1" id="KW-1133">Transmembrane helix</keyword>
<protein>
    <submittedName>
        <fullName evidence="3">General secretion pathway protein GspB</fullName>
    </submittedName>
</protein>
<organism evidence="3 4">
    <name type="scientific">Vibrio gelatinilyticus</name>
    <dbReference type="NCBI Taxonomy" id="2893468"/>
    <lineage>
        <taxon>Bacteria</taxon>
        <taxon>Pseudomonadati</taxon>
        <taxon>Pseudomonadota</taxon>
        <taxon>Gammaproteobacteria</taxon>
        <taxon>Vibrionales</taxon>
        <taxon>Vibrionaceae</taxon>
        <taxon>Vibrio</taxon>
    </lineage>
</organism>
<keyword evidence="1" id="KW-0812">Transmembrane</keyword>
<gene>
    <name evidence="3" type="ORF">LNL84_14215</name>
</gene>
<reference evidence="3" key="1">
    <citation type="submission" date="2021-11" db="EMBL/GenBank/DDBJ databases">
        <title>Vibrio ZSDE26 sp. nov. and Vibrio ZSDZ34 sp. nov., isolated from coastal seawater in Qingdao.</title>
        <authorList>
            <person name="Zhang P."/>
        </authorList>
    </citation>
    <scope>NUCLEOTIDE SEQUENCE</scope>
    <source>
        <strain evidence="3">ZSDZ34</strain>
    </source>
</reference>
<accession>A0A9X1WCY5</accession>
<feature type="domain" description="Type II secretion system protein GspB C-terminal" evidence="2">
    <location>
        <begin position="174"/>
        <end position="233"/>
    </location>
</feature>
<feature type="transmembrane region" description="Helical" evidence="1">
    <location>
        <begin position="6"/>
        <end position="28"/>
    </location>
</feature>
<dbReference type="RefSeq" id="WP_244358233.1">
    <property type="nucleotide sequence ID" value="NZ_JAJNNZ010000012.1"/>
</dbReference>
<dbReference type="Proteomes" id="UP001139488">
    <property type="component" value="Unassembled WGS sequence"/>
</dbReference>
<keyword evidence="1" id="KW-0472">Membrane</keyword>
<dbReference type="EMBL" id="JAJNNZ010000012">
    <property type="protein sequence ID" value="MCJ2377989.1"/>
    <property type="molecule type" value="Genomic_DNA"/>
</dbReference>
<proteinExistence type="predicted"/>
<dbReference type="InterPro" id="IPR032389">
    <property type="entry name" value="GspB_C"/>
</dbReference>
<comment type="caution">
    <text evidence="3">The sequence shown here is derived from an EMBL/GenBank/DDBJ whole genome shotgun (WGS) entry which is preliminary data.</text>
</comment>